<evidence type="ECO:0000256" key="1">
    <source>
        <dbReference type="SAM" id="MobiDB-lite"/>
    </source>
</evidence>
<feature type="region of interest" description="Disordered" evidence="1">
    <location>
        <begin position="77"/>
        <end position="99"/>
    </location>
</feature>
<proteinExistence type="predicted"/>
<dbReference type="AlphaFoldDB" id="A0A0C2NF79"/>
<comment type="caution">
    <text evidence="2">The sequence shown here is derived from an EMBL/GenBank/DDBJ whole genome shotgun (WGS) entry which is preliminary data.</text>
</comment>
<sequence>MINKRFFKTKDEVEVTFELPSDQVGQSACVVADFSNWQPIAMKKVAKSQSYKFKTRLPKNQQFEFRYLVDESQWVNDPSADRYTPNGFGEDNGLLTTYQ</sequence>
<organism evidence="2 3">
    <name type="scientific">Vibrio renipiscarius</name>
    <dbReference type="NCBI Taxonomy" id="1461322"/>
    <lineage>
        <taxon>Bacteria</taxon>
        <taxon>Pseudomonadati</taxon>
        <taxon>Pseudomonadota</taxon>
        <taxon>Gammaproteobacteria</taxon>
        <taxon>Vibrionales</taxon>
        <taxon>Vibrionaceae</taxon>
        <taxon>Vibrio</taxon>
    </lineage>
</organism>
<dbReference type="RefSeq" id="WP_040992175.1">
    <property type="nucleotide sequence ID" value="NZ_JBFRUC010000007.1"/>
</dbReference>
<gene>
    <name evidence="2" type="ORF">OJ16_15615</name>
</gene>
<dbReference type="InterPro" id="IPR014756">
    <property type="entry name" value="Ig_E-set"/>
</dbReference>
<accession>A0A0C2NQ05</accession>
<dbReference type="CDD" id="cd07184">
    <property type="entry name" value="E_set_Isoamylase_like_N"/>
    <property type="match status" value="1"/>
</dbReference>
<dbReference type="InterPro" id="IPR013783">
    <property type="entry name" value="Ig-like_fold"/>
</dbReference>
<name>A0A0C2NF79_9VIBR</name>
<keyword evidence="3" id="KW-1185">Reference proteome</keyword>
<evidence type="ECO:0000313" key="2">
    <source>
        <dbReference type="EMBL" id="KII76237.1"/>
    </source>
</evidence>
<reference evidence="2 3" key="1">
    <citation type="submission" date="2014-11" db="EMBL/GenBank/DDBJ databases">
        <title>Draft Genome Sequence of Vibrio piscirenalis strains CECT 8603T and CECT 8604, two marine Gammaproteobacterium isolated from cultured gilthead sea bream (Sparus aurata).</title>
        <authorList>
            <person name="Arahal D.R."/>
            <person name="Rodrigo-Torres L."/>
            <person name="Lucena T."/>
            <person name="Pujalte M.J."/>
        </authorList>
    </citation>
    <scope>NUCLEOTIDE SEQUENCE [LARGE SCALE GENOMIC DNA]</scope>
    <source>
        <strain evidence="2 3">DCR 1-4-2</strain>
    </source>
</reference>
<dbReference type="Proteomes" id="UP000031672">
    <property type="component" value="Unassembled WGS sequence"/>
</dbReference>
<dbReference type="SUPFAM" id="SSF81296">
    <property type="entry name" value="E set domains"/>
    <property type="match status" value="1"/>
</dbReference>
<dbReference type="OrthoDB" id="5451596at2"/>
<dbReference type="EMBL" id="JTKH01000024">
    <property type="protein sequence ID" value="KII76237.1"/>
    <property type="molecule type" value="Genomic_DNA"/>
</dbReference>
<dbReference type="STRING" id="1461322.OJ16_15615"/>
<evidence type="ECO:0000313" key="3">
    <source>
        <dbReference type="Proteomes" id="UP000031672"/>
    </source>
</evidence>
<dbReference type="Gene3D" id="2.60.40.10">
    <property type="entry name" value="Immunoglobulins"/>
    <property type="match status" value="1"/>
</dbReference>
<accession>A0A0C2NF79</accession>
<protein>
    <submittedName>
        <fullName evidence="2">1,4-alpha-glucan branching protein</fullName>
    </submittedName>
</protein>